<gene>
    <name evidence="3" type="ORF">Q8A67_010734</name>
</gene>
<feature type="region of interest" description="Disordered" evidence="1">
    <location>
        <begin position="397"/>
        <end position="441"/>
    </location>
</feature>
<dbReference type="GO" id="GO:0030496">
    <property type="term" value="C:midbody"/>
    <property type="evidence" value="ECO:0007669"/>
    <property type="project" value="TreeGrafter"/>
</dbReference>
<feature type="compositionally biased region" description="Basic and acidic residues" evidence="1">
    <location>
        <begin position="211"/>
        <end position="222"/>
    </location>
</feature>
<dbReference type="GO" id="GO:0097431">
    <property type="term" value="C:mitotic spindle pole"/>
    <property type="evidence" value="ECO:0007669"/>
    <property type="project" value="TreeGrafter"/>
</dbReference>
<reference evidence="3" key="1">
    <citation type="submission" date="2023-08" db="EMBL/GenBank/DDBJ databases">
        <title>Chromosome-level Genome Assembly of mud carp (Cirrhinus molitorella).</title>
        <authorList>
            <person name="Liu H."/>
        </authorList>
    </citation>
    <scope>NUCLEOTIDE SEQUENCE</scope>
    <source>
        <strain evidence="3">Prfri</strain>
        <tissue evidence="3">Muscle</tissue>
    </source>
</reference>
<dbReference type="InterPro" id="IPR026679">
    <property type="entry name" value="MAP10_C-term"/>
</dbReference>
<dbReference type="AlphaFoldDB" id="A0AA88PM28"/>
<keyword evidence="4" id="KW-1185">Reference proteome</keyword>
<feature type="compositionally biased region" description="Basic residues" evidence="1">
    <location>
        <begin position="425"/>
        <end position="441"/>
    </location>
</feature>
<feature type="region of interest" description="Disordered" evidence="1">
    <location>
        <begin position="470"/>
        <end position="702"/>
    </location>
</feature>
<dbReference type="EMBL" id="JAUYZG010000010">
    <property type="protein sequence ID" value="KAK2896246.1"/>
    <property type="molecule type" value="Genomic_DNA"/>
</dbReference>
<dbReference type="GO" id="GO:0031122">
    <property type="term" value="P:cytoplasmic microtubule organization"/>
    <property type="evidence" value="ECO:0007669"/>
    <property type="project" value="TreeGrafter"/>
</dbReference>
<proteinExistence type="predicted"/>
<dbReference type="GO" id="GO:0032467">
    <property type="term" value="P:positive regulation of cytokinesis"/>
    <property type="evidence" value="ECO:0007669"/>
    <property type="project" value="TreeGrafter"/>
</dbReference>
<name>A0AA88PM28_9TELE</name>
<sequence length="755" mass="83612">MSSTQETLFSLELVIDYVRFDASRGNVLDLAVAVRFLDFPTLLIYQSKQDDLPSKSGYADLCLSPEALSQADDDEHLKYSFHRGKSCLFKISLHSLHTHLLNTPLYAMVLDVKDEIPKLIGSSLISLDKVTEKIKVDVDKHGIGNPAAYGKRLITPLCNLMGKSIGAISLAYKVVSLGAHLIPHIRENRVYEVGVSRGKGEEHPSVGAKCPETDEKPPKVSENHSGNVLLQQISLDGQSTDVMISEAKRPGVPACTQTEQAKRRVSWSEDAQEYTTFCPPPLFYSSSVKNRQESKRLLATMESLNIEDPAEVNNEVESSDKYDFPEITAVKPDGSSRLTSTPRLQHKEMNSAPFGDVIRQLPLLNALLVELSQLNIQTPQQQQQPLSVHSNLARLYTSPQEPSGAKPIAENQKTSPKQRLDQHKMKAVKSAKKKEKMQPKRTLKYGLTNTFRLRLQLVKAGTKRHECIQYQDAKQNQPSSSEHKRVRKSVSRGVGLDETVETLISSFENRPAPTETPSKSHTKLNEESHLTDKDQHSASSIHDSNLGFQRGDSRASSRPCRTSLSNGSFQQEEYQDDFTSLNTTDGYSPDPFSSPEPSRRKRNSGSSTSSSSHPSKALPVPLKAENSPQRSLKNTHVIRPRLQTSALSLSSDEDEFESGRHRAGSQSSGQRTPSVRRTFGKSESFDSDLGDKGMTFSRVSEDSDLAANNPVVKSISASGQTDAEEEQDKLGSLGLDRNYHHISELVINKLPGYTL</sequence>
<dbReference type="PANTHER" id="PTHR21831">
    <property type="entry name" value="MICROTUBULE-ASSOCIATED PROTEIN 10"/>
    <property type="match status" value="1"/>
</dbReference>
<dbReference type="Proteomes" id="UP001187343">
    <property type="component" value="Unassembled WGS sequence"/>
</dbReference>
<dbReference type="GO" id="GO:0051256">
    <property type="term" value="P:mitotic spindle midzone assembly"/>
    <property type="evidence" value="ECO:0007669"/>
    <property type="project" value="TreeGrafter"/>
</dbReference>
<feature type="compositionally biased region" description="Basic and acidic residues" evidence="1">
    <location>
        <begin position="523"/>
        <end position="536"/>
    </location>
</feature>
<feature type="compositionally biased region" description="Polar residues" evidence="1">
    <location>
        <begin position="554"/>
        <end position="586"/>
    </location>
</feature>
<feature type="compositionally biased region" description="Polar residues" evidence="1">
    <location>
        <begin position="537"/>
        <end position="547"/>
    </location>
</feature>
<dbReference type="GO" id="GO:1990023">
    <property type="term" value="C:mitotic spindle midzone"/>
    <property type="evidence" value="ECO:0007669"/>
    <property type="project" value="TreeGrafter"/>
</dbReference>
<evidence type="ECO:0000313" key="3">
    <source>
        <dbReference type="EMBL" id="KAK2896246.1"/>
    </source>
</evidence>
<feature type="compositionally biased region" description="Low complexity" evidence="1">
    <location>
        <begin position="604"/>
        <end position="615"/>
    </location>
</feature>
<comment type="caution">
    <text evidence="3">The sequence shown here is derived from an EMBL/GenBank/DDBJ whole genome shotgun (WGS) entry which is preliminary data.</text>
</comment>
<dbReference type="PANTHER" id="PTHR21831:SF2">
    <property type="entry name" value="MICROTUBULE-ASSOCIATED PROTEIN 10"/>
    <property type="match status" value="1"/>
</dbReference>
<evidence type="ECO:0000259" key="2">
    <source>
        <dbReference type="Pfam" id="PF14925"/>
    </source>
</evidence>
<dbReference type="InterPro" id="IPR039302">
    <property type="entry name" value="MAP10"/>
</dbReference>
<protein>
    <recommendedName>
        <fullName evidence="2">Microtubule-associated protein 10 C-terminal domain-containing protein</fullName>
    </recommendedName>
</protein>
<dbReference type="GO" id="GO:0005881">
    <property type="term" value="C:cytoplasmic microtubule"/>
    <property type="evidence" value="ECO:0007669"/>
    <property type="project" value="TreeGrafter"/>
</dbReference>
<feature type="domain" description="Microtubule-associated protein 10 C-terminal" evidence="2">
    <location>
        <begin position="273"/>
        <end position="457"/>
    </location>
</feature>
<dbReference type="Pfam" id="PF14924">
    <property type="entry name" value="MAP10_N"/>
    <property type="match status" value="1"/>
</dbReference>
<accession>A0AA88PM28</accession>
<dbReference type="Pfam" id="PF14925">
    <property type="entry name" value="HPHLAWLY"/>
    <property type="match status" value="1"/>
</dbReference>
<organism evidence="3 4">
    <name type="scientific">Cirrhinus molitorella</name>
    <name type="common">mud carp</name>
    <dbReference type="NCBI Taxonomy" id="172907"/>
    <lineage>
        <taxon>Eukaryota</taxon>
        <taxon>Metazoa</taxon>
        <taxon>Chordata</taxon>
        <taxon>Craniata</taxon>
        <taxon>Vertebrata</taxon>
        <taxon>Euteleostomi</taxon>
        <taxon>Actinopterygii</taxon>
        <taxon>Neopterygii</taxon>
        <taxon>Teleostei</taxon>
        <taxon>Ostariophysi</taxon>
        <taxon>Cypriniformes</taxon>
        <taxon>Cyprinidae</taxon>
        <taxon>Labeoninae</taxon>
        <taxon>Labeonini</taxon>
        <taxon>Cirrhinus</taxon>
    </lineage>
</organism>
<dbReference type="GO" id="GO:0005813">
    <property type="term" value="C:centrosome"/>
    <property type="evidence" value="ECO:0007669"/>
    <property type="project" value="TreeGrafter"/>
</dbReference>
<evidence type="ECO:0000256" key="1">
    <source>
        <dbReference type="SAM" id="MobiDB-lite"/>
    </source>
</evidence>
<feature type="region of interest" description="Disordered" evidence="1">
    <location>
        <begin position="196"/>
        <end position="223"/>
    </location>
</feature>
<dbReference type="GO" id="GO:0008017">
    <property type="term" value="F:microtubule binding"/>
    <property type="evidence" value="ECO:0007669"/>
    <property type="project" value="InterPro"/>
</dbReference>
<evidence type="ECO:0000313" key="4">
    <source>
        <dbReference type="Proteomes" id="UP001187343"/>
    </source>
</evidence>
<feature type="compositionally biased region" description="Polar residues" evidence="1">
    <location>
        <begin position="664"/>
        <end position="675"/>
    </location>
</feature>